<dbReference type="InterPro" id="IPR043779">
    <property type="entry name" value="DUF5721"/>
</dbReference>
<evidence type="ECO:0000313" key="1">
    <source>
        <dbReference type="EMBL" id="MBC8573605.1"/>
    </source>
</evidence>
<sequence length="162" mass="18497">MISIQIADIKLFMNKLFLSEYFDAFLLSEANFVTFNTFHIDGILQHAYYSGEELKESGMGEQRFSLWKQIRPFALSLIKGTHTPLEFKIIFRLSDSNVEKLLLQTGITAFSPADVDGLFLNLNFSRGDLYCISGTSLTLFSMDKTVEHAWDDAVKKYLNAFL</sequence>
<reference evidence="1 2" key="1">
    <citation type="submission" date="2020-08" db="EMBL/GenBank/DDBJ databases">
        <title>Genome public.</title>
        <authorList>
            <person name="Liu C."/>
            <person name="Sun Q."/>
        </authorList>
    </citation>
    <scope>NUCLEOTIDE SEQUENCE [LARGE SCALE GENOMIC DNA]</scope>
    <source>
        <strain evidence="1 2">NSJ-46</strain>
    </source>
</reference>
<comment type="caution">
    <text evidence="1">The sequence shown here is derived from an EMBL/GenBank/DDBJ whole genome shotgun (WGS) entry which is preliminary data.</text>
</comment>
<dbReference type="Proteomes" id="UP000657421">
    <property type="component" value="Unassembled WGS sequence"/>
</dbReference>
<keyword evidence="2" id="KW-1185">Reference proteome</keyword>
<accession>A0ABR7NB21</accession>
<proteinExistence type="predicted"/>
<organism evidence="1 2">
    <name type="scientific">Jingyaoa shaoxingensis</name>
    <dbReference type="NCBI Taxonomy" id="2763671"/>
    <lineage>
        <taxon>Bacteria</taxon>
        <taxon>Bacillati</taxon>
        <taxon>Bacillota</taxon>
        <taxon>Clostridia</taxon>
        <taxon>Lachnospirales</taxon>
        <taxon>Lachnospiraceae</taxon>
        <taxon>Jingyaoa</taxon>
    </lineage>
</organism>
<gene>
    <name evidence="1" type="ORF">H8716_11015</name>
</gene>
<dbReference type="RefSeq" id="WP_249308895.1">
    <property type="nucleotide sequence ID" value="NZ_JACRSZ010000011.1"/>
</dbReference>
<dbReference type="Pfam" id="PF18988">
    <property type="entry name" value="DUF5721"/>
    <property type="match status" value="1"/>
</dbReference>
<name>A0ABR7NB21_9FIRM</name>
<dbReference type="EMBL" id="JACRSZ010000011">
    <property type="protein sequence ID" value="MBC8573605.1"/>
    <property type="molecule type" value="Genomic_DNA"/>
</dbReference>
<protein>
    <submittedName>
        <fullName evidence="1">Uncharacterized protein</fullName>
    </submittedName>
</protein>
<evidence type="ECO:0000313" key="2">
    <source>
        <dbReference type="Proteomes" id="UP000657421"/>
    </source>
</evidence>